<evidence type="ECO:0000313" key="1">
    <source>
        <dbReference type="EMBL" id="KAA6343699.1"/>
    </source>
</evidence>
<gene>
    <name evidence="1" type="ORF">EZS27_008643</name>
</gene>
<organism evidence="1">
    <name type="scientific">termite gut metagenome</name>
    <dbReference type="NCBI Taxonomy" id="433724"/>
    <lineage>
        <taxon>unclassified sequences</taxon>
        <taxon>metagenomes</taxon>
        <taxon>organismal metagenomes</taxon>
    </lineage>
</organism>
<sequence>MKKIITVLLAFAAIVIPAKVLASDPAGMPAKFWTYPVVYALDEEVTWYIDVSGTSFPEGVDLYLWTWSPSEPDQGNSANSSEFAKLEYVGDGLYKKTLIPTEYYHMSVDDIQVSAGFWMRVKDKTGIMESDVIQIPWSVAEITTFTSSGKTAQIFPENFYLDTPVSILVNAEKVWVDGVQGGLVGKPSIHLHSGLNSFNNDALVEYQAWVPERVEKTMLKPIGNNIYKIDFIPREYYGVNEDFVMENIQFVLPATDWAAVGTDAGSKDFVFRVLGVPIPPDPVFYFFPQKLSQWDILTLVRTNNEKNSEGLVYTITAGNKILTGQFVGGKENRRAYINLLGELAGTTVTKITLKLDHLDGAEILTTDIPLVPLSELE</sequence>
<accession>A0A5J4SC28</accession>
<name>A0A5J4SC28_9ZZZZ</name>
<dbReference type="EMBL" id="SNRY01000256">
    <property type="protein sequence ID" value="KAA6343699.1"/>
    <property type="molecule type" value="Genomic_DNA"/>
</dbReference>
<protein>
    <submittedName>
        <fullName evidence="1">Uncharacterized protein</fullName>
    </submittedName>
</protein>
<comment type="caution">
    <text evidence="1">The sequence shown here is derived from an EMBL/GenBank/DDBJ whole genome shotgun (WGS) entry which is preliminary data.</text>
</comment>
<reference evidence="1" key="1">
    <citation type="submission" date="2019-03" db="EMBL/GenBank/DDBJ databases">
        <title>Single cell metagenomics reveals metabolic interactions within the superorganism composed of flagellate Streblomastix strix and complex community of Bacteroidetes bacteria on its surface.</title>
        <authorList>
            <person name="Treitli S.C."/>
            <person name="Kolisko M."/>
            <person name="Husnik F."/>
            <person name="Keeling P."/>
            <person name="Hampl V."/>
        </authorList>
    </citation>
    <scope>NUCLEOTIDE SEQUENCE</scope>
    <source>
        <strain evidence="1">STM</strain>
    </source>
</reference>
<proteinExistence type="predicted"/>
<dbReference type="AlphaFoldDB" id="A0A5J4SC28"/>